<gene>
    <name evidence="2" type="ORF">FE697_019805</name>
</gene>
<comment type="caution">
    <text evidence="2">The sequence shown here is derived from an EMBL/GenBank/DDBJ whole genome shotgun (WGS) entry which is preliminary data.</text>
</comment>
<proteinExistence type="predicted"/>
<organism evidence="2 3">
    <name type="scientific">Mumia zhuanghuii</name>
    <dbReference type="NCBI Taxonomy" id="2585211"/>
    <lineage>
        <taxon>Bacteria</taxon>
        <taxon>Bacillati</taxon>
        <taxon>Actinomycetota</taxon>
        <taxon>Actinomycetes</taxon>
        <taxon>Propionibacteriales</taxon>
        <taxon>Nocardioidaceae</taxon>
        <taxon>Mumia</taxon>
    </lineage>
</organism>
<dbReference type="Pfam" id="PF26366">
    <property type="entry name" value="DUF8094"/>
    <property type="match status" value="1"/>
</dbReference>
<reference evidence="2 3" key="1">
    <citation type="submission" date="2019-09" db="EMBL/GenBank/DDBJ databases">
        <title>Mumia zhuanghuii sp. nov. isolated from the intestinal contents of plateau pika (Ochotona curzoniae) in the Qinghai-Tibet plateau of China.</title>
        <authorList>
            <person name="Tian Z."/>
        </authorList>
    </citation>
    <scope>NUCLEOTIDE SEQUENCE [LARGE SCALE GENOMIC DNA]</scope>
    <source>
        <strain evidence="3">350</strain>
    </source>
</reference>
<protein>
    <recommendedName>
        <fullName evidence="1">DUF8094 domain-containing protein</fullName>
    </recommendedName>
</protein>
<evidence type="ECO:0000313" key="3">
    <source>
        <dbReference type="Proteomes" id="UP000307768"/>
    </source>
</evidence>
<evidence type="ECO:0000313" key="2">
    <source>
        <dbReference type="EMBL" id="KAA1418098.1"/>
    </source>
</evidence>
<dbReference type="RefSeq" id="WP_149771387.1">
    <property type="nucleotide sequence ID" value="NZ_VDFQ02000007.1"/>
</dbReference>
<dbReference type="InterPro" id="IPR058407">
    <property type="entry name" value="DUF8094"/>
</dbReference>
<evidence type="ECO:0000259" key="1">
    <source>
        <dbReference type="Pfam" id="PF26366"/>
    </source>
</evidence>
<dbReference type="EMBL" id="VDFQ02000007">
    <property type="protein sequence ID" value="KAA1418098.1"/>
    <property type="molecule type" value="Genomic_DNA"/>
</dbReference>
<sequence length="329" mass="34748">MTARARLTAVVGVLALVAGCGAIPMEKSSTEVSKIAANHTEIDRTYRNLEKARGAAFTALDPDILALVESGSVLAVDGGAIDVAKRLNGNASTGSGISAAQVEDVYTPRLSEYPLWYLAIARDEARGVRRIQIFERETSTDRWELTATPEALISTVLPVPKTSGDELETVDPDDGTALVASPGDALRAYAAALGDPQSPDAGQVTADSFVTQMRAQAAGLAKPGTTFARTWASQPVEHAVRTEDGGALVFGTLMRQDGWVLTPGATVSWPADSEQRAYFGEPMARSGVLRYYHQVLMYVPPTDGVGLPRVLAQYGGVIDSEDTAGIATP</sequence>
<feature type="domain" description="DUF8094" evidence="1">
    <location>
        <begin position="47"/>
        <end position="320"/>
    </location>
</feature>
<dbReference type="PROSITE" id="PS51257">
    <property type="entry name" value="PROKAR_LIPOPROTEIN"/>
    <property type="match status" value="1"/>
</dbReference>
<name>A0A5Q6RJ43_9ACTN</name>
<dbReference type="OrthoDB" id="3510378at2"/>
<dbReference type="AlphaFoldDB" id="A0A5Q6RJ43"/>
<accession>A0A5Q6RJ43</accession>
<dbReference type="Proteomes" id="UP000307768">
    <property type="component" value="Unassembled WGS sequence"/>
</dbReference>